<keyword evidence="5 13" id="KW-0863">Zinc-finger</keyword>
<evidence type="ECO:0000256" key="6">
    <source>
        <dbReference type="ARBA" id="ARBA00022786"/>
    </source>
</evidence>
<evidence type="ECO:0000313" key="15">
    <source>
        <dbReference type="EMBL" id="CAH0110098.1"/>
    </source>
</evidence>
<comment type="catalytic activity">
    <reaction evidence="1">
        <text>S-ubiquitinyl-[E2 ubiquitin-conjugating enzyme]-L-cysteine + [acceptor protein]-L-lysine = [E2 ubiquitin-conjugating enzyme]-L-cysteine + N(6)-ubiquitinyl-[acceptor protein]-L-lysine.</text>
        <dbReference type="EC" id="2.3.2.27"/>
    </reaction>
</comment>
<dbReference type="InterPro" id="IPR001841">
    <property type="entry name" value="Znf_RING"/>
</dbReference>
<evidence type="ECO:0000256" key="7">
    <source>
        <dbReference type="ARBA" id="ARBA00022833"/>
    </source>
</evidence>
<dbReference type="InterPro" id="IPR017907">
    <property type="entry name" value="Znf_RING_CS"/>
</dbReference>
<dbReference type="GO" id="GO:0008270">
    <property type="term" value="F:zinc ion binding"/>
    <property type="evidence" value="ECO:0007669"/>
    <property type="project" value="UniProtKB-KW"/>
</dbReference>
<dbReference type="Pfam" id="PF00097">
    <property type="entry name" value="zf-C3HC4"/>
    <property type="match status" value="1"/>
</dbReference>
<evidence type="ECO:0000313" key="16">
    <source>
        <dbReference type="Proteomes" id="UP000789390"/>
    </source>
</evidence>
<dbReference type="CDD" id="cd16574">
    <property type="entry name" value="RING-HC_Topors"/>
    <property type="match status" value="1"/>
</dbReference>
<evidence type="ECO:0000256" key="9">
    <source>
        <dbReference type="ARBA" id="ARBA00076856"/>
    </source>
</evidence>
<reference evidence="15" key="1">
    <citation type="submission" date="2021-11" db="EMBL/GenBank/DDBJ databases">
        <authorList>
            <person name="Schell T."/>
        </authorList>
    </citation>
    <scope>NUCLEOTIDE SEQUENCE</scope>
    <source>
        <strain evidence="15">M5</strain>
    </source>
</reference>
<dbReference type="SUPFAM" id="SSF57850">
    <property type="entry name" value="RING/U-box"/>
    <property type="match status" value="1"/>
</dbReference>
<dbReference type="InterPro" id="IPR018957">
    <property type="entry name" value="Znf_C3HC4_RING-type"/>
</dbReference>
<dbReference type="PANTHER" id="PTHR46077">
    <property type="entry name" value="E3 UBIQUITIN-PROTEIN LIGASE TOPORS"/>
    <property type="match status" value="1"/>
</dbReference>
<accession>A0A8J2W9M5</accession>
<dbReference type="EC" id="2.3.2.27" evidence="2"/>
<dbReference type="Gene3D" id="3.30.40.10">
    <property type="entry name" value="Zinc/RING finger domain, C3HC4 (zinc finger)"/>
    <property type="match status" value="1"/>
</dbReference>
<dbReference type="AlphaFoldDB" id="A0A8J2W9M5"/>
<dbReference type="InterPro" id="IPR013083">
    <property type="entry name" value="Znf_RING/FYVE/PHD"/>
</dbReference>
<dbReference type="OrthoDB" id="6375809at2759"/>
<keyword evidence="6" id="KW-0833">Ubl conjugation pathway</keyword>
<feature type="domain" description="RING-type" evidence="14">
    <location>
        <begin position="23"/>
        <end position="61"/>
    </location>
</feature>
<evidence type="ECO:0000256" key="1">
    <source>
        <dbReference type="ARBA" id="ARBA00000900"/>
    </source>
</evidence>
<evidence type="ECO:0000256" key="3">
    <source>
        <dbReference type="ARBA" id="ARBA00022679"/>
    </source>
</evidence>
<protein>
    <recommendedName>
        <fullName evidence="8">E3 ubiquitin-protein ligase Topors</fullName>
        <ecNumber evidence="2">2.3.2.27</ecNumber>
    </recommendedName>
    <alternativeName>
        <fullName evidence="9">RING-type E3 ubiquitin transferase Topors</fullName>
    </alternativeName>
    <alternativeName>
        <fullName evidence="11">SUMO1-protein E3 ligase Topors</fullName>
    </alternativeName>
    <alternativeName>
        <fullName evidence="10">Topoisomerase I-binding RING finger protein</fullName>
    </alternativeName>
    <alternativeName>
        <fullName evidence="12">Topoisomerase I-binding arginine/serine-rich protein</fullName>
    </alternativeName>
</protein>
<evidence type="ECO:0000256" key="10">
    <source>
        <dbReference type="ARBA" id="ARBA00076940"/>
    </source>
</evidence>
<evidence type="ECO:0000256" key="4">
    <source>
        <dbReference type="ARBA" id="ARBA00022723"/>
    </source>
</evidence>
<name>A0A8J2W9M5_9CRUS</name>
<dbReference type="FunFam" id="3.30.40.10:FF:000136">
    <property type="entry name" value="E3 ubiquitin-protein ligase Topors"/>
    <property type="match status" value="1"/>
</dbReference>
<dbReference type="Proteomes" id="UP000789390">
    <property type="component" value="Unassembled WGS sequence"/>
</dbReference>
<evidence type="ECO:0000256" key="2">
    <source>
        <dbReference type="ARBA" id="ARBA00012483"/>
    </source>
</evidence>
<dbReference type="InterPro" id="IPR058746">
    <property type="entry name" value="Znf_RING-type_Topors"/>
</dbReference>
<keyword evidence="7" id="KW-0862">Zinc</keyword>
<keyword evidence="4" id="KW-0479">Metal-binding</keyword>
<evidence type="ECO:0000256" key="8">
    <source>
        <dbReference type="ARBA" id="ARBA00071236"/>
    </source>
</evidence>
<gene>
    <name evidence="15" type="ORF">DGAL_LOCUS13598</name>
</gene>
<keyword evidence="3" id="KW-0808">Transferase</keyword>
<evidence type="ECO:0000256" key="11">
    <source>
        <dbReference type="ARBA" id="ARBA00079040"/>
    </source>
</evidence>
<dbReference type="GO" id="GO:0006513">
    <property type="term" value="P:protein monoubiquitination"/>
    <property type="evidence" value="ECO:0007669"/>
    <property type="project" value="TreeGrafter"/>
</dbReference>
<evidence type="ECO:0000259" key="14">
    <source>
        <dbReference type="PROSITE" id="PS50089"/>
    </source>
</evidence>
<dbReference type="GO" id="GO:0061630">
    <property type="term" value="F:ubiquitin protein ligase activity"/>
    <property type="evidence" value="ECO:0007669"/>
    <property type="project" value="UniProtKB-EC"/>
</dbReference>
<dbReference type="PROSITE" id="PS00518">
    <property type="entry name" value="ZF_RING_1"/>
    <property type="match status" value="1"/>
</dbReference>
<comment type="caution">
    <text evidence="15">The sequence shown here is derived from an EMBL/GenBank/DDBJ whole genome shotgun (WGS) entry which is preliminary data.</text>
</comment>
<keyword evidence="16" id="KW-1185">Reference proteome</keyword>
<dbReference type="EMBL" id="CAKKLH010000299">
    <property type="protein sequence ID" value="CAH0110098.1"/>
    <property type="molecule type" value="Genomic_DNA"/>
</dbReference>
<organism evidence="15 16">
    <name type="scientific">Daphnia galeata</name>
    <dbReference type="NCBI Taxonomy" id="27404"/>
    <lineage>
        <taxon>Eukaryota</taxon>
        <taxon>Metazoa</taxon>
        <taxon>Ecdysozoa</taxon>
        <taxon>Arthropoda</taxon>
        <taxon>Crustacea</taxon>
        <taxon>Branchiopoda</taxon>
        <taxon>Diplostraca</taxon>
        <taxon>Cladocera</taxon>
        <taxon>Anomopoda</taxon>
        <taxon>Daphniidae</taxon>
        <taxon>Daphnia</taxon>
    </lineage>
</organism>
<evidence type="ECO:0000256" key="13">
    <source>
        <dbReference type="PROSITE-ProRule" id="PRU00175"/>
    </source>
</evidence>
<evidence type="ECO:0000256" key="5">
    <source>
        <dbReference type="ARBA" id="ARBA00022771"/>
    </source>
</evidence>
<dbReference type="PANTHER" id="PTHR46077:SF5">
    <property type="entry name" value="RING-TYPE DOMAIN-CONTAINING PROTEIN"/>
    <property type="match status" value="1"/>
</dbReference>
<sequence>MMASNGTSEELFKFPVESSPDPCAICLEKHKDKSFPNNCIHEFCFSCLLQWSKIKPECPLCVQPFRSIIHNIKSDHEYDEQNIAIVNPDSWSDSEYSESAGDSSSWSNSSESSWYTLSTSSSIGEIHIVEQTSSHPQNLSHAAERRRIELSGELTEPFNYDDFSTDEEFPNASSWVTISEHSSGVEYGPEQTTRIFSHQLVLSEQSLEKLDAFLLSMQSDLASNESVSTPYFLPRTSRIDRVSLVIEGGEVASM</sequence>
<dbReference type="PROSITE" id="PS50089">
    <property type="entry name" value="ZF_RING_2"/>
    <property type="match status" value="1"/>
</dbReference>
<dbReference type="GO" id="GO:0000209">
    <property type="term" value="P:protein polyubiquitination"/>
    <property type="evidence" value="ECO:0007669"/>
    <property type="project" value="TreeGrafter"/>
</dbReference>
<proteinExistence type="predicted"/>
<dbReference type="SMART" id="SM00184">
    <property type="entry name" value="RING"/>
    <property type="match status" value="1"/>
</dbReference>
<evidence type="ECO:0000256" key="12">
    <source>
        <dbReference type="ARBA" id="ARBA00079184"/>
    </source>
</evidence>